<evidence type="ECO:0000313" key="2">
    <source>
        <dbReference type="EMBL" id="PRH78476.1"/>
    </source>
</evidence>
<gene>
    <name evidence="2" type="ORF">C6N75_14690</name>
</gene>
<dbReference type="EMBL" id="PVLV01000202">
    <property type="protein sequence ID" value="PRH78476.1"/>
    <property type="molecule type" value="Genomic_DNA"/>
</dbReference>
<proteinExistence type="predicted"/>
<comment type="caution">
    <text evidence="2">The sequence shown here is derived from an EMBL/GenBank/DDBJ whole genome shotgun (WGS) entry which is preliminary data.</text>
</comment>
<evidence type="ECO:0000313" key="3">
    <source>
        <dbReference type="Proteomes" id="UP000239322"/>
    </source>
</evidence>
<sequence length="72" mass="7924">MRKLLEVLGGLLLLTGGCGVVREFWPAFRIMGFSDRLIGRVGFLHGWELFAHIVLAVLGLVMVVVSGRTDRA</sequence>
<dbReference type="Proteomes" id="UP000239322">
    <property type="component" value="Unassembled WGS sequence"/>
</dbReference>
<dbReference type="OrthoDB" id="4319383at2"/>
<keyword evidence="1" id="KW-0472">Membrane</keyword>
<keyword evidence="1" id="KW-1133">Transmembrane helix</keyword>
<keyword evidence="3" id="KW-1185">Reference proteome</keyword>
<evidence type="ECO:0000256" key="1">
    <source>
        <dbReference type="SAM" id="Phobius"/>
    </source>
</evidence>
<keyword evidence="1" id="KW-0812">Transmembrane</keyword>
<organism evidence="2 3">
    <name type="scientific">Streptomyces solincola</name>
    <dbReference type="NCBI Taxonomy" id="2100817"/>
    <lineage>
        <taxon>Bacteria</taxon>
        <taxon>Bacillati</taxon>
        <taxon>Actinomycetota</taxon>
        <taxon>Actinomycetes</taxon>
        <taxon>Kitasatosporales</taxon>
        <taxon>Streptomycetaceae</taxon>
        <taxon>Streptomyces</taxon>
    </lineage>
</organism>
<accession>A0A2S9PVM1</accession>
<protein>
    <submittedName>
        <fullName evidence="2">Uncharacterized protein</fullName>
    </submittedName>
</protein>
<feature type="transmembrane region" description="Helical" evidence="1">
    <location>
        <begin position="43"/>
        <end position="65"/>
    </location>
</feature>
<name>A0A2S9PVM1_9ACTN</name>
<dbReference type="RefSeq" id="WP_105869345.1">
    <property type="nucleotide sequence ID" value="NZ_PVLV01000202.1"/>
</dbReference>
<reference evidence="2 3" key="1">
    <citation type="submission" date="2018-03" db="EMBL/GenBank/DDBJ databases">
        <title>Novel Streptomyces sp. from soil.</title>
        <authorList>
            <person name="Tan G.Y.A."/>
            <person name="Lee Z.Y."/>
        </authorList>
    </citation>
    <scope>NUCLEOTIDE SEQUENCE [LARGE SCALE GENOMIC DNA]</scope>
    <source>
        <strain evidence="2 3">ST5x</strain>
    </source>
</reference>
<dbReference type="PROSITE" id="PS51257">
    <property type="entry name" value="PROKAR_LIPOPROTEIN"/>
    <property type="match status" value="1"/>
</dbReference>
<dbReference type="AlphaFoldDB" id="A0A2S9PVM1"/>